<organism evidence="18 21">
    <name type="scientific">Leptospira adleri</name>
    <dbReference type="NCBI Taxonomy" id="2023186"/>
    <lineage>
        <taxon>Bacteria</taxon>
        <taxon>Pseudomonadati</taxon>
        <taxon>Spirochaetota</taxon>
        <taxon>Spirochaetia</taxon>
        <taxon>Leptospirales</taxon>
        <taxon>Leptospiraceae</taxon>
        <taxon>Leptospira</taxon>
    </lineage>
</organism>
<dbReference type="InterPro" id="IPR036676">
    <property type="entry name" value="PurM-like_C_sf"/>
</dbReference>
<dbReference type="Proteomes" id="UP000232149">
    <property type="component" value="Unassembled WGS sequence"/>
</dbReference>
<evidence type="ECO:0000256" key="10">
    <source>
        <dbReference type="ARBA" id="ARBA00022840"/>
    </source>
</evidence>
<evidence type="ECO:0000256" key="14">
    <source>
        <dbReference type="ARBA" id="ARBA00049057"/>
    </source>
</evidence>
<dbReference type="HAMAP" id="MF_00741">
    <property type="entry name" value="AIRS"/>
    <property type="match status" value="1"/>
</dbReference>
<dbReference type="GO" id="GO:0006189">
    <property type="term" value="P:'de novo' IMP biosynthetic process"/>
    <property type="evidence" value="ECO:0007669"/>
    <property type="project" value="UniProtKB-UniRule"/>
</dbReference>
<dbReference type="Gene3D" id="3.30.1330.10">
    <property type="entry name" value="PurM-like, N-terminal domain"/>
    <property type="match status" value="1"/>
</dbReference>
<keyword evidence="6 15" id="KW-0963">Cytoplasm</keyword>
<dbReference type="Proteomes" id="UP000232188">
    <property type="component" value="Unassembled WGS sequence"/>
</dbReference>
<dbReference type="SUPFAM" id="SSF56042">
    <property type="entry name" value="PurM C-terminal domain-like"/>
    <property type="match status" value="1"/>
</dbReference>
<dbReference type="InterPro" id="IPR016188">
    <property type="entry name" value="PurM-like_N"/>
</dbReference>
<evidence type="ECO:0000313" key="18">
    <source>
        <dbReference type="EMBL" id="PJZ51994.1"/>
    </source>
</evidence>
<comment type="catalytic activity">
    <reaction evidence="14 15">
        <text>2-formamido-N(1)-(5-O-phospho-beta-D-ribosyl)acetamidine + ATP = 5-amino-1-(5-phospho-beta-D-ribosyl)imidazole + ADP + phosphate + H(+)</text>
        <dbReference type="Rhea" id="RHEA:23032"/>
        <dbReference type="ChEBI" id="CHEBI:15378"/>
        <dbReference type="ChEBI" id="CHEBI:30616"/>
        <dbReference type="ChEBI" id="CHEBI:43474"/>
        <dbReference type="ChEBI" id="CHEBI:137981"/>
        <dbReference type="ChEBI" id="CHEBI:147287"/>
        <dbReference type="ChEBI" id="CHEBI:456216"/>
        <dbReference type="EC" id="6.3.3.1"/>
    </reaction>
</comment>
<dbReference type="AlphaFoldDB" id="A0A2M9YKF8"/>
<dbReference type="SUPFAM" id="SSF55326">
    <property type="entry name" value="PurM N-terminal domain-like"/>
    <property type="match status" value="1"/>
</dbReference>
<evidence type="ECO:0000313" key="20">
    <source>
        <dbReference type="Proteomes" id="UP000232149"/>
    </source>
</evidence>
<evidence type="ECO:0000256" key="9">
    <source>
        <dbReference type="ARBA" id="ARBA00022755"/>
    </source>
</evidence>
<keyword evidence="8 15" id="KW-0547">Nucleotide-binding</keyword>
<evidence type="ECO:0000256" key="12">
    <source>
        <dbReference type="ARBA" id="ARBA00032931"/>
    </source>
</evidence>
<dbReference type="CDD" id="cd02196">
    <property type="entry name" value="PurM"/>
    <property type="match status" value="1"/>
</dbReference>
<feature type="domain" description="PurM-like N-terminal" evidence="16">
    <location>
        <begin position="85"/>
        <end position="189"/>
    </location>
</feature>
<evidence type="ECO:0000259" key="16">
    <source>
        <dbReference type="Pfam" id="PF00586"/>
    </source>
</evidence>
<evidence type="ECO:0000256" key="2">
    <source>
        <dbReference type="ARBA" id="ARBA00004686"/>
    </source>
</evidence>
<dbReference type="RefSeq" id="WP_100787012.1">
    <property type="nucleotide sequence ID" value="NZ_NPDU01000111.1"/>
</dbReference>
<dbReference type="Pfam" id="PF00586">
    <property type="entry name" value="AIRS"/>
    <property type="match status" value="1"/>
</dbReference>
<comment type="caution">
    <text evidence="18">The sequence shown here is derived from an EMBL/GenBank/DDBJ whole genome shotgun (WGS) entry which is preliminary data.</text>
</comment>
<dbReference type="FunFam" id="3.30.1330.10:FF:000001">
    <property type="entry name" value="Phosphoribosylformylglycinamidine cyclo-ligase"/>
    <property type="match status" value="1"/>
</dbReference>
<dbReference type="PANTHER" id="PTHR10520">
    <property type="entry name" value="TRIFUNCTIONAL PURINE BIOSYNTHETIC PROTEIN ADENOSINE-3-RELATED"/>
    <property type="match status" value="1"/>
</dbReference>
<keyword evidence="7 15" id="KW-0436">Ligase</keyword>
<dbReference type="InterPro" id="IPR010918">
    <property type="entry name" value="PurM-like_C_dom"/>
</dbReference>
<dbReference type="NCBIfam" id="TIGR00878">
    <property type="entry name" value="purM"/>
    <property type="match status" value="1"/>
</dbReference>
<dbReference type="GO" id="GO:0004641">
    <property type="term" value="F:phosphoribosylformylglycinamidine cyclo-ligase activity"/>
    <property type="evidence" value="ECO:0007669"/>
    <property type="project" value="UniProtKB-UniRule"/>
</dbReference>
<accession>A0A2M9YKF8</accession>
<dbReference type="Gene3D" id="3.90.650.10">
    <property type="entry name" value="PurM-like C-terminal domain"/>
    <property type="match status" value="1"/>
</dbReference>
<evidence type="ECO:0000313" key="19">
    <source>
        <dbReference type="EMBL" id="PJZ59609.1"/>
    </source>
</evidence>
<keyword evidence="10 15" id="KW-0067">ATP-binding</keyword>
<proteinExistence type="inferred from homology"/>
<dbReference type="InterPro" id="IPR004733">
    <property type="entry name" value="PurM_cligase"/>
</dbReference>
<evidence type="ECO:0000256" key="5">
    <source>
        <dbReference type="ARBA" id="ARBA00020367"/>
    </source>
</evidence>
<evidence type="ECO:0000256" key="1">
    <source>
        <dbReference type="ARBA" id="ARBA00004496"/>
    </source>
</evidence>
<dbReference type="UniPathway" id="UPA00074">
    <property type="reaction ID" value="UER00129"/>
</dbReference>
<dbReference type="EMBL" id="NPDU01000111">
    <property type="protein sequence ID" value="PJZ59609.1"/>
    <property type="molecule type" value="Genomic_DNA"/>
</dbReference>
<dbReference type="GO" id="GO:0005829">
    <property type="term" value="C:cytosol"/>
    <property type="evidence" value="ECO:0007669"/>
    <property type="project" value="TreeGrafter"/>
</dbReference>
<gene>
    <name evidence="15" type="primary">purM</name>
    <name evidence="19" type="ORF">CH376_22785</name>
    <name evidence="18" type="ORF">CH380_17345</name>
</gene>
<evidence type="ECO:0000259" key="17">
    <source>
        <dbReference type="Pfam" id="PF02769"/>
    </source>
</evidence>
<dbReference type="EMBL" id="NPDV01000017">
    <property type="protein sequence ID" value="PJZ51994.1"/>
    <property type="molecule type" value="Genomic_DNA"/>
</dbReference>
<dbReference type="InterPro" id="IPR036921">
    <property type="entry name" value="PurM-like_N_sf"/>
</dbReference>
<comment type="similarity">
    <text evidence="3 15">Belongs to the AIR synthase family.</text>
</comment>
<protein>
    <recommendedName>
        <fullName evidence="5 15">Phosphoribosylformylglycinamidine cyclo-ligase</fullName>
        <ecNumber evidence="4 15">6.3.3.1</ecNumber>
    </recommendedName>
    <alternativeName>
        <fullName evidence="12 15">AIR synthase</fullName>
    </alternativeName>
    <alternativeName>
        <fullName evidence="13 15">AIRS</fullName>
    </alternativeName>
    <alternativeName>
        <fullName evidence="11 15">Phosphoribosyl-aminoimidazole synthetase</fullName>
    </alternativeName>
</protein>
<evidence type="ECO:0000256" key="7">
    <source>
        <dbReference type="ARBA" id="ARBA00022598"/>
    </source>
</evidence>
<comment type="subcellular location">
    <subcellularLocation>
        <location evidence="1 15">Cytoplasm</location>
    </subcellularLocation>
</comment>
<keyword evidence="20" id="KW-1185">Reference proteome</keyword>
<dbReference type="GO" id="GO:0005524">
    <property type="term" value="F:ATP binding"/>
    <property type="evidence" value="ECO:0007669"/>
    <property type="project" value="UniProtKB-KW"/>
</dbReference>
<evidence type="ECO:0000256" key="15">
    <source>
        <dbReference type="HAMAP-Rule" id="MF_00741"/>
    </source>
</evidence>
<evidence type="ECO:0000256" key="8">
    <source>
        <dbReference type="ARBA" id="ARBA00022741"/>
    </source>
</evidence>
<evidence type="ECO:0000256" key="3">
    <source>
        <dbReference type="ARBA" id="ARBA00010280"/>
    </source>
</evidence>
<dbReference type="Pfam" id="PF02769">
    <property type="entry name" value="AIRS_C"/>
    <property type="match status" value="1"/>
</dbReference>
<evidence type="ECO:0000256" key="6">
    <source>
        <dbReference type="ARBA" id="ARBA00022490"/>
    </source>
</evidence>
<dbReference type="PANTHER" id="PTHR10520:SF12">
    <property type="entry name" value="TRIFUNCTIONAL PURINE BIOSYNTHETIC PROTEIN ADENOSINE-3"/>
    <property type="match status" value="1"/>
</dbReference>
<name>A0A2M9YKF8_9LEPT</name>
<dbReference type="GO" id="GO:0046084">
    <property type="term" value="P:adenine biosynthetic process"/>
    <property type="evidence" value="ECO:0007669"/>
    <property type="project" value="TreeGrafter"/>
</dbReference>
<reference evidence="20 21" key="1">
    <citation type="submission" date="2017-07" db="EMBL/GenBank/DDBJ databases">
        <title>Leptospira spp. isolated from tropical soils.</title>
        <authorList>
            <person name="Thibeaux R."/>
            <person name="Iraola G."/>
            <person name="Ferres I."/>
            <person name="Bierque E."/>
            <person name="Girault D."/>
            <person name="Soupe-Gilbert M.-E."/>
            <person name="Picardeau M."/>
            <person name="Goarant C."/>
        </authorList>
    </citation>
    <scope>NUCLEOTIDE SEQUENCE [LARGE SCALE GENOMIC DNA]</scope>
    <source>
        <strain evidence="18 21">FH2-B-C1</strain>
        <strain evidence="19 20">FH2-B-D1</strain>
    </source>
</reference>
<sequence>MDPVFFCVQGFCLFQAILKRVGILRMEEKITYKSAGVDTEKGREFVQKIKRNVESTHGPRVLGGLGGFAGAFDVSFLKKYNQPILLSGTDGVGTKIELARLLNTFHTVGIDLVAMCVNDILVCGGEPLFFLDYIACGKLDPEKMDQIVSGIVQGCKLSNAALLGGETAEHPGTMKEDEFDLAGFVVGAVEKDLMIDGSSIRPGDQILGLESSGPHSNGFSLIRKLLLKDGKYLPSDPEQVNFLRDYALKPTRIYVESILKLLQKVPVKGMVHVTGGGYQENVPRVLPQGSKAKFFKDKIPSGYFFEKIKKDQKLEELELFATFNMGIGYMLIVSEENVDSAKRFLESSGESVHWIGEIVSGNKEEVQFV</sequence>
<evidence type="ECO:0000256" key="11">
    <source>
        <dbReference type="ARBA" id="ARBA00031908"/>
    </source>
</evidence>
<evidence type="ECO:0000256" key="4">
    <source>
        <dbReference type="ARBA" id="ARBA00013047"/>
    </source>
</evidence>
<evidence type="ECO:0000256" key="13">
    <source>
        <dbReference type="ARBA" id="ARBA00033093"/>
    </source>
</evidence>
<feature type="domain" description="PurM-like C-terminal" evidence="17">
    <location>
        <begin position="201"/>
        <end position="367"/>
    </location>
</feature>
<comment type="pathway">
    <text evidence="2 15">Purine metabolism; IMP biosynthesis via de novo pathway; 5-amino-1-(5-phospho-D-ribosyl)imidazole from N(2)-formyl-N(1)-(5-phospho-D-ribosyl)glycinamide: step 2/2.</text>
</comment>
<dbReference type="GO" id="GO:0004637">
    <property type="term" value="F:phosphoribosylamine-glycine ligase activity"/>
    <property type="evidence" value="ECO:0007669"/>
    <property type="project" value="TreeGrafter"/>
</dbReference>
<keyword evidence="9 15" id="KW-0658">Purine biosynthesis</keyword>
<dbReference type="FunFam" id="3.90.650.10:FF:000011">
    <property type="entry name" value="Phosphoribosylformylglycinamidine cyclo-ligase"/>
    <property type="match status" value="1"/>
</dbReference>
<dbReference type="EC" id="6.3.3.1" evidence="4 15"/>
<dbReference type="OrthoDB" id="9802507at2"/>
<evidence type="ECO:0000313" key="21">
    <source>
        <dbReference type="Proteomes" id="UP000232188"/>
    </source>
</evidence>